<accession>A0AA37XGN0</accession>
<reference evidence="2" key="2">
    <citation type="submission" date="2023-02" db="EMBL/GenBank/DDBJ databases">
        <authorList>
            <person name="Sun Q."/>
            <person name="Mori K."/>
        </authorList>
    </citation>
    <scope>NUCLEOTIDE SEQUENCE</scope>
    <source>
        <strain evidence="2">NBRC 112290</strain>
    </source>
</reference>
<dbReference type="EMBL" id="BSUM01000001">
    <property type="protein sequence ID" value="GMA32927.1"/>
    <property type="molecule type" value="Genomic_DNA"/>
</dbReference>
<evidence type="ECO:0000313" key="2">
    <source>
        <dbReference type="EMBL" id="GMA32927.1"/>
    </source>
</evidence>
<feature type="transmembrane region" description="Helical" evidence="1">
    <location>
        <begin position="78"/>
        <end position="96"/>
    </location>
</feature>
<organism evidence="2 3">
    <name type="scientific">Litorihabitans aurantiacus</name>
    <dbReference type="NCBI Taxonomy" id="1930061"/>
    <lineage>
        <taxon>Bacteria</taxon>
        <taxon>Bacillati</taxon>
        <taxon>Actinomycetota</taxon>
        <taxon>Actinomycetes</taxon>
        <taxon>Micrococcales</taxon>
        <taxon>Beutenbergiaceae</taxon>
        <taxon>Litorihabitans</taxon>
    </lineage>
</organism>
<dbReference type="Proteomes" id="UP001157161">
    <property type="component" value="Unassembled WGS sequence"/>
</dbReference>
<name>A0AA37XGN0_9MICO</name>
<sequence length="154" mass="16162">MSRDGVAPGVVARAAGQVALGGLMLAAGTAHLRRTRGYRVVVPRWFPGDPDRVIVASGVVELAIGGALVTVWRQPARAWVGVTTAAFLVAVWPGNVSQYLERRDAGPLLDSDLKRLVRLPLQVPLIAGALAAGDVARVLGGRARDDRARTAVAD</sequence>
<dbReference type="PANTHER" id="PTHR36974:SF1">
    <property type="entry name" value="DOXX FAMILY MEMBRANE PROTEIN"/>
    <property type="match status" value="1"/>
</dbReference>
<keyword evidence="1" id="KW-0812">Transmembrane</keyword>
<keyword evidence="1" id="KW-0472">Membrane</keyword>
<keyword evidence="3" id="KW-1185">Reference proteome</keyword>
<dbReference type="RefSeq" id="WP_284251623.1">
    <property type="nucleotide sequence ID" value="NZ_BSUM01000001.1"/>
</dbReference>
<dbReference type="PANTHER" id="PTHR36974">
    <property type="entry name" value="MEMBRANE PROTEIN-RELATED"/>
    <property type="match status" value="1"/>
</dbReference>
<evidence type="ECO:0008006" key="4">
    <source>
        <dbReference type="Google" id="ProtNLM"/>
    </source>
</evidence>
<evidence type="ECO:0000256" key="1">
    <source>
        <dbReference type="SAM" id="Phobius"/>
    </source>
</evidence>
<feature type="transmembrane region" description="Helical" evidence="1">
    <location>
        <begin position="12"/>
        <end position="32"/>
    </location>
</feature>
<feature type="transmembrane region" description="Helical" evidence="1">
    <location>
        <begin position="53"/>
        <end position="72"/>
    </location>
</feature>
<evidence type="ECO:0000313" key="3">
    <source>
        <dbReference type="Proteomes" id="UP001157161"/>
    </source>
</evidence>
<reference evidence="2" key="1">
    <citation type="journal article" date="2014" name="Int. J. Syst. Evol. Microbiol.">
        <title>Complete genome sequence of Corynebacterium casei LMG S-19264T (=DSM 44701T), isolated from a smear-ripened cheese.</title>
        <authorList>
            <consortium name="US DOE Joint Genome Institute (JGI-PGF)"/>
            <person name="Walter F."/>
            <person name="Albersmeier A."/>
            <person name="Kalinowski J."/>
            <person name="Ruckert C."/>
        </authorList>
    </citation>
    <scope>NUCLEOTIDE SEQUENCE</scope>
    <source>
        <strain evidence="2">NBRC 112290</strain>
    </source>
</reference>
<proteinExistence type="predicted"/>
<comment type="caution">
    <text evidence="2">The sequence shown here is derived from an EMBL/GenBank/DDBJ whole genome shotgun (WGS) entry which is preliminary data.</text>
</comment>
<gene>
    <name evidence="2" type="ORF">GCM10025875_29190</name>
</gene>
<keyword evidence="1" id="KW-1133">Transmembrane helix</keyword>
<protein>
    <recommendedName>
        <fullName evidence="4">DoxX family membrane protein</fullName>
    </recommendedName>
</protein>
<dbReference type="AlphaFoldDB" id="A0AA37XGN0"/>